<feature type="binding site" evidence="16">
    <location>
        <position position="217"/>
    </location>
    <ligand>
        <name>substrate</name>
    </ligand>
</feature>
<comment type="function">
    <text evidence="1 14">Converts 2,5-diamino-6-(ribosylamino)-4(3h)-pyrimidinone 5'-phosphate into 5-amino-6-(ribosylamino)-2,4(1h,3h)-pyrimidinedione 5'-phosphate.</text>
</comment>
<evidence type="ECO:0000256" key="5">
    <source>
        <dbReference type="ARBA" id="ARBA00007417"/>
    </source>
</evidence>
<dbReference type="PROSITE" id="PS51747">
    <property type="entry name" value="CYT_DCMP_DEAMINASES_2"/>
    <property type="match status" value="1"/>
</dbReference>
<feature type="binding site" evidence="16">
    <location>
        <position position="180"/>
    </location>
    <ligand>
        <name>NADP(+)</name>
        <dbReference type="ChEBI" id="CHEBI:58349"/>
    </ligand>
</feature>
<dbReference type="PIRSF" id="PIRSF006769">
    <property type="entry name" value="RibD"/>
    <property type="match status" value="1"/>
</dbReference>
<reference evidence="19 20" key="1">
    <citation type="submission" date="2015-01" db="EMBL/GenBank/DDBJ databases">
        <title>Draft genome of the acidophilic iron oxidizer Acidithrix ferrooxidans strain Py-F3.</title>
        <authorList>
            <person name="Poehlein A."/>
            <person name="Eisen S."/>
            <person name="Schloemann M."/>
            <person name="Johnson B.D."/>
            <person name="Daniel R."/>
            <person name="Muehling M."/>
        </authorList>
    </citation>
    <scope>NUCLEOTIDE SEQUENCE [LARGE SCALE GENOMIC DNA]</scope>
    <source>
        <strain evidence="19 20">Py-F3</strain>
    </source>
</reference>
<evidence type="ECO:0000256" key="8">
    <source>
        <dbReference type="ARBA" id="ARBA00022833"/>
    </source>
</evidence>
<evidence type="ECO:0000256" key="14">
    <source>
        <dbReference type="PIRNR" id="PIRNR006769"/>
    </source>
</evidence>
<evidence type="ECO:0000256" key="17">
    <source>
        <dbReference type="PIRSR" id="PIRSR006769-3"/>
    </source>
</evidence>
<dbReference type="EC" id="3.5.4.26" evidence="14"/>
<comment type="pathway">
    <text evidence="2 14">Cofactor biosynthesis; riboflavin biosynthesis; 5-amino-6-(D-ribitylamino)uracil from GTP: step 2/4.</text>
</comment>
<evidence type="ECO:0000256" key="4">
    <source>
        <dbReference type="ARBA" id="ARBA00005259"/>
    </source>
</evidence>
<accession>A0A0D8HFM6</accession>
<keyword evidence="7 14" id="KW-0479">Metal-binding</keyword>
<organism evidence="19 20">
    <name type="scientific">Acidithrix ferrooxidans</name>
    <dbReference type="NCBI Taxonomy" id="1280514"/>
    <lineage>
        <taxon>Bacteria</taxon>
        <taxon>Bacillati</taxon>
        <taxon>Actinomycetota</taxon>
        <taxon>Acidimicrobiia</taxon>
        <taxon>Acidimicrobiales</taxon>
        <taxon>Acidimicrobiaceae</taxon>
        <taxon>Acidithrix</taxon>
    </lineage>
</organism>
<evidence type="ECO:0000256" key="9">
    <source>
        <dbReference type="ARBA" id="ARBA00022857"/>
    </source>
</evidence>
<gene>
    <name evidence="19" type="primary">ribD</name>
    <name evidence="19" type="ORF">AXFE_25650</name>
</gene>
<feature type="binding site" evidence="16">
    <location>
        <position position="210"/>
    </location>
    <ligand>
        <name>NADP(+)</name>
        <dbReference type="ChEBI" id="CHEBI:58349"/>
    </ligand>
</feature>
<evidence type="ECO:0000256" key="10">
    <source>
        <dbReference type="ARBA" id="ARBA00023002"/>
    </source>
</evidence>
<sequence>MSQDDTNSWSDKDDQMMRLAIAASCDSRIIARPNPWVGAIIQTYDNEIVSGSTQAPGDRHGEIVALDKLGDRARSGTLWVTLEPCSHHGKTPPCVERIISSGIERVVVGIIDPDPRVAGSGIKILREAGIEVCVGVRAKEVAMDLVGYLISRKLGRPMTLVKLASTLDGYIAASDGTSKWITNEESRLAVQELRADSDVIIAGSGTLKIDDPSLTVRLENRRSPLRVVLGAIPPNAKVHPARSFSGDIKDLLSELGKEGNLMAMIEGGAHVANQFLNQHLIDRLHIFYAPKVLGGGQGLRLFEGQGALTMAMAYEFDHLDTRTHRGDIEVIVQSKETTKLIQEVVTASTNH</sequence>
<comment type="cofactor">
    <cofactor evidence="14 17">
        <name>Zn(2+)</name>
        <dbReference type="ChEBI" id="CHEBI:29105"/>
    </cofactor>
    <text evidence="14 17">Binds 1 zinc ion.</text>
</comment>
<dbReference type="InterPro" id="IPR050765">
    <property type="entry name" value="Riboflavin_Biosynth_HTPR"/>
</dbReference>
<dbReference type="PATRIC" id="fig|1280514.3.peg.3370"/>
<dbReference type="InterPro" id="IPR004794">
    <property type="entry name" value="Eubact_RibD"/>
</dbReference>
<dbReference type="AlphaFoldDB" id="A0A0D8HFM6"/>
<comment type="catalytic activity">
    <reaction evidence="12 14">
        <text>5-amino-6-(5-phospho-D-ribitylamino)uracil + NADP(+) = 5-amino-6-(5-phospho-D-ribosylamino)uracil + NADPH + H(+)</text>
        <dbReference type="Rhea" id="RHEA:17845"/>
        <dbReference type="ChEBI" id="CHEBI:15378"/>
        <dbReference type="ChEBI" id="CHEBI:57783"/>
        <dbReference type="ChEBI" id="CHEBI:58349"/>
        <dbReference type="ChEBI" id="CHEBI:58421"/>
        <dbReference type="ChEBI" id="CHEBI:58453"/>
        <dbReference type="EC" id="1.1.1.193"/>
    </reaction>
</comment>
<evidence type="ECO:0000256" key="1">
    <source>
        <dbReference type="ARBA" id="ARBA00002151"/>
    </source>
</evidence>
<keyword evidence="10 14" id="KW-0560">Oxidoreductase</keyword>
<evidence type="ECO:0000256" key="2">
    <source>
        <dbReference type="ARBA" id="ARBA00004882"/>
    </source>
</evidence>
<evidence type="ECO:0000256" key="11">
    <source>
        <dbReference type="ARBA" id="ARBA00023268"/>
    </source>
</evidence>
<dbReference type="GO" id="GO:0008703">
    <property type="term" value="F:5-amino-6-(5-phosphoribosylamino)uracil reductase activity"/>
    <property type="evidence" value="ECO:0007669"/>
    <property type="project" value="UniProtKB-EC"/>
</dbReference>
<dbReference type="GO" id="GO:0009231">
    <property type="term" value="P:riboflavin biosynthetic process"/>
    <property type="evidence" value="ECO:0007669"/>
    <property type="project" value="UniProtKB-UniPathway"/>
</dbReference>
<keyword evidence="11" id="KW-0511">Multifunctional enzyme</keyword>
<feature type="binding site" evidence="16">
    <location>
        <position position="214"/>
    </location>
    <ligand>
        <name>substrate</name>
    </ligand>
</feature>
<dbReference type="SUPFAM" id="SSF53927">
    <property type="entry name" value="Cytidine deaminase-like"/>
    <property type="match status" value="1"/>
</dbReference>
<comment type="caution">
    <text evidence="19">The sequence shown here is derived from an EMBL/GenBank/DDBJ whole genome shotgun (WGS) entry which is preliminary data.</text>
</comment>
<feature type="binding site" evidence="16">
    <location>
        <position position="178"/>
    </location>
    <ligand>
        <name>substrate</name>
    </ligand>
</feature>
<evidence type="ECO:0000256" key="13">
    <source>
        <dbReference type="ARBA" id="ARBA00049886"/>
    </source>
</evidence>
<feature type="active site" description="Proton donor" evidence="15">
    <location>
        <position position="62"/>
    </location>
</feature>
<evidence type="ECO:0000313" key="19">
    <source>
        <dbReference type="EMBL" id="KJF16597.1"/>
    </source>
</evidence>
<dbReference type="Pfam" id="PF00383">
    <property type="entry name" value="dCMP_cyt_deam_1"/>
    <property type="match status" value="1"/>
</dbReference>
<dbReference type="InterPro" id="IPR024072">
    <property type="entry name" value="DHFR-like_dom_sf"/>
</dbReference>
<dbReference type="Proteomes" id="UP000032360">
    <property type="component" value="Unassembled WGS sequence"/>
</dbReference>
<dbReference type="InterPro" id="IPR002734">
    <property type="entry name" value="RibDG_C"/>
</dbReference>
<dbReference type="STRING" id="1280514.AXFE_25650"/>
<feature type="binding site" evidence="17">
    <location>
        <position position="60"/>
    </location>
    <ligand>
        <name>Zn(2+)</name>
        <dbReference type="ChEBI" id="CHEBI:29105"/>
        <note>catalytic</note>
    </ligand>
</feature>
<evidence type="ECO:0000313" key="20">
    <source>
        <dbReference type="Proteomes" id="UP000032360"/>
    </source>
</evidence>
<evidence type="ECO:0000256" key="15">
    <source>
        <dbReference type="PIRSR" id="PIRSR006769-1"/>
    </source>
</evidence>
<keyword evidence="20" id="KW-1185">Reference proteome</keyword>
<feature type="binding site" evidence="16">
    <location>
        <position position="164"/>
    </location>
    <ligand>
        <name>NADP(+)</name>
        <dbReference type="ChEBI" id="CHEBI:58349"/>
    </ligand>
</feature>
<dbReference type="Gene3D" id="3.40.140.10">
    <property type="entry name" value="Cytidine Deaminase, domain 2"/>
    <property type="match status" value="1"/>
</dbReference>
<feature type="binding site" evidence="16">
    <location>
        <position position="194"/>
    </location>
    <ligand>
        <name>substrate</name>
    </ligand>
</feature>
<evidence type="ECO:0000256" key="7">
    <source>
        <dbReference type="ARBA" id="ARBA00022723"/>
    </source>
</evidence>
<keyword evidence="9 14" id="KW-0521">NADP</keyword>
<evidence type="ECO:0000256" key="3">
    <source>
        <dbReference type="ARBA" id="ARBA00004910"/>
    </source>
</evidence>
<dbReference type="InterPro" id="IPR016193">
    <property type="entry name" value="Cytidine_deaminase-like"/>
</dbReference>
<comment type="similarity">
    <text evidence="4 14">In the N-terminal section; belongs to the cytidine and deoxycytidylate deaminase family.</text>
</comment>
<dbReference type="UniPathway" id="UPA00275">
    <property type="reaction ID" value="UER00401"/>
</dbReference>
<dbReference type="InterPro" id="IPR002125">
    <property type="entry name" value="CMP_dCMP_dom"/>
</dbReference>
<dbReference type="InterPro" id="IPR016192">
    <property type="entry name" value="APOBEC/CMP_deaminase_Zn-bd"/>
</dbReference>
<evidence type="ECO:0000259" key="18">
    <source>
        <dbReference type="PROSITE" id="PS51747"/>
    </source>
</evidence>
<evidence type="ECO:0000256" key="6">
    <source>
        <dbReference type="ARBA" id="ARBA00022619"/>
    </source>
</evidence>
<evidence type="ECO:0000256" key="12">
    <source>
        <dbReference type="ARBA" id="ARBA00049861"/>
    </source>
</evidence>
<keyword evidence="14" id="KW-0378">Hydrolase</keyword>
<feature type="domain" description="CMP/dCMP-type deaminase" evidence="18">
    <location>
        <begin position="11"/>
        <end position="133"/>
    </location>
</feature>
<dbReference type="PROSITE" id="PS00903">
    <property type="entry name" value="CYT_DCMP_DEAMINASES_1"/>
    <property type="match status" value="1"/>
</dbReference>
<comment type="catalytic activity">
    <reaction evidence="13 14">
        <text>2,5-diamino-6-hydroxy-4-(5-phosphoribosylamino)-pyrimidine + H2O + H(+) = 5-amino-6-(5-phospho-D-ribosylamino)uracil + NH4(+)</text>
        <dbReference type="Rhea" id="RHEA:21868"/>
        <dbReference type="ChEBI" id="CHEBI:15377"/>
        <dbReference type="ChEBI" id="CHEBI:15378"/>
        <dbReference type="ChEBI" id="CHEBI:28938"/>
        <dbReference type="ChEBI" id="CHEBI:58453"/>
        <dbReference type="ChEBI" id="CHEBI:58614"/>
        <dbReference type="EC" id="3.5.4.26"/>
    </reaction>
</comment>
<feature type="binding site" evidence="17">
    <location>
        <position position="85"/>
    </location>
    <ligand>
        <name>Zn(2+)</name>
        <dbReference type="ChEBI" id="CHEBI:29105"/>
        <note>catalytic</note>
    </ligand>
</feature>
<dbReference type="PANTHER" id="PTHR38011">
    <property type="entry name" value="DIHYDROFOLATE REDUCTASE FAMILY PROTEIN (AFU_ORTHOLOGUE AFUA_8G06820)"/>
    <property type="match status" value="1"/>
</dbReference>
<comment type="pathway">
    <text evidence="3 14">Cofactor biosynthesis; riboflavin biosynthesis; 5-amino-6-(D-ribitylamino)uracil from GTP: step 3/4.</text>
</comment>
<dbReference type="EMBL" id="JXYS01000079">
    <property type="protein sequence ID" value="KJF16597.1"/>
    <property type="molecule type" value="Genomic_DNA"/>
</dbReference>
<dbReference type="SUPFAM" id="SSF53597">
    <property type="entry name" value="Dihydrofolate reductase-like"/>
    <property type="match status" value="1"/>
</dbReference>
<dbReference type="Gene3D" id="3.40.430.10">
    <property type="entry name" value="Dihydrofolate Reductase, subunit A"/>
    <property type="match status" value="2"/>
</dbReference>
<keyword evidence="8 14" id="KW-0862">Zinc</keyword>
<dbReference type="NCBIfam" id="TIGR00326">
    <property type="entry name" value="eubact_ribD"/>
    <property type="match status" value="1"/>
</dbReference>
<dbReference type="EC" id="1.1.1.193" evidence="14"/>
<feature type="binding site" evidence="17">
    <location>
        <position position="94"/>
    </location>
    <ligand>
        <name>Zn(2+)</name>
        <dbReference type="ChEBI" id="CHEBI:29105"/>
        <note>catalytic</note>
    </ligand>
</feature>
<protein>
    <recommendedName>
        <fullName evidence="14">Riboflavin biosynthesis protein RibD</fullName>
    </recommendedName>
    <domain>
        <recommendedName>
            <fullName evidence="14">Diaminohydroxyphosphoribosylaminopyrimidine deaminase</fullName>
            <shortName evidence="14">DRAP deaminase</shortName>
            <ecNumber evidence="14">3.5.4.26</ecNumber>
        </recommendedName>
        <alternativeName>
            <fullName evidence="14">Riboflavin-specific deaminase</fullName>
        </alternativeName>
    </domain>
    <domain>
        <recommendedName>
            <fullName evidence="14">5-amino-6-(5-phosphoribosylamino)uracil reductase</fullName>
            <ecNumber evidence="14">1.1.1.193</ecNumber>
        </recommendedName>
        <alternativeName>
            <fullName evidence="14">HTP reductase</fullName>
        </alternativeName>
    </domain>
</protein>
<feature type="binding site" evidence="16">
    <location>
        <position position="266"/>
    </location>
    <ligand>
        <name>substrate</name>
    </ligand>
</feature>
<dbReference type="PANTHER" id="PTHR38011:SF7">
    <property type="entry name" value="2,5-DIAMINO-6-RIBOSYLAMINO-4(3H)-PYRIMIDINONE 5'-PHOSPHATE REDUCTASE"/>
    <property type="match status" value="1"/>
</dbReference>
<dbReference type="Pfam" id="PF01872">
    <property type="entry name" value="RibD_C"/>
    <property type="match status" value="1"/>
</dbReference>
<dbReference type="CDD" id="cd01284">
    <property type="entry name" value="Riboflavin_deaminase-reductase"/>
    <property type="match status" value="1"/>
</dbReference>
<proteinExistence type="inferred from homology"/>
<dbReference type="GO" id="GO:0008270">
    <property type="term" value="F:zinc ion binding"/>
    <property type="evidence" value="ECO:0007669"/>
    <property type="project" value="InterPro"/>
</dbReference>
<comment type="similarity">
    <text evidence="5 14">In the C-terminal section; belongs to the HTP reductase family.</text>
</comment>
<dbReference type="GO" id="GO:0008835">
    <property type="term" value="F:diaminohydroxyphosphoribosylaminopyrimidine deaminase activity"/>
    <property type="evidence" value="ECO:0007669"/>
    <property type="project" value="UniProtKB-EC"/>
</dbReference>
<evidence type="ECO:0000256" key="16">
    <source>
        <dbReference type="PIRSR" id="PIRSR006769-2"/>
    </source>
</evidence>
<feature type="binding site" evidence="16">
    <location>
        <position position="206"/>
    </location>
    <ligand>
        <name>substrate</name>
    </ligand>
</feature>
<keyword evidence="6 14" id="KW-0686">Riboflavin biosynthesis</keyword>
<name>A0A0D8HFM6_9ACTN</name>